<dbReference type="Proteomes" id="UP000054736">
    <property type="component" value="Unassembled WGS sequence"/>
</dbReference>
<dbReference type="EMBL" id="LNXY01000001">
    <property type="protein sequence ID" value="KTC93847.1"/>
    <property type="molecule type" value="Genomic_DNA"/>
</dbReference>
<dbReference type="Gene3D" id="3.10.20.10">
    <property type="match status" value="2"/>
</dbReference>
<evidence type="ECO:0000313" key="3">
    <source>
        <dbReference type="Proteomes" id="UP000054736"/>
    </source>
</evidence>
<dbReference type="STRING" id="1212489.Ldro_0197"/>
<dbReference type="RefSeq" id="WP_058494550.1">
    <property type="nucleotide sequence ID" value="NZ_CAAAIU010000006.1"/>
</dbReference>
<feature type="domain" description="DUF1543" evidence="1">
    <location>
        <begin position="15"/>
        <end position="66"/>
    </location>
</feature>
<evidence type="ECO:0000259" key="1">
    <source>
        <dbReference type="Pfam" id="PF07566"/>
    </source>
</evidence>
<name>A0A0W0TE34_9GAMM</name>
<dbReference type="Pfam" id="PF07566">
    <property type="entry name" value="DUF1543"/>
    <property type="match status" value="1"/>
</dbReference>
<accession>A0A0W0TE34</accession>
<protein>
    <recommendedName>
        <fullName evidence="1">DUF1543 domain-containing protein</fullName>
    </recommendedName>
</protein>
<gene>
    <name evidence="2" type="ORF">Ldro_0197</name>
</gene>
<comment type="caution">
    <text evidence="2">The sequence shown here is derived from an EMBL/GenBank/DDBJ whole genome shotgun (WGS) entry which is preliminary data.</text>
</comment>
<sequence>MYLFVIYIGGSHTQSLIELHDIRFVVADCLEETYPSLHESWWGIPSSLHIDAWGKVTSIPGYKIHLSKSPSQGDKKLYFVNLGGYDPLQFTELHKNIFIAAPNIADAKRTALQHVADWSMGHRDFIYDVDSLLDLNELLASEKTFIHLIPDPNSKLFEFTCKYIAIKNIKPG</sequence>
<dbReference type="AlphaFoldDB" id="A0A0W0TE34"/>
<dbReference type="OrthoDB" id="850243at2"/>
<evidence type="ECO:0000313" key="2">
    <source>
        <dbReference type="EMBL" id="KTC93847.1"/>
    </source>
</evidence>
<keyword evidence="3" id="KW-1185">Reference proteome</keyword>
<organism evidence="2 3">
    <name type="scientific">Legionella drozanskii LLAP-1</name>
    <dbReference type="NCBI Taxonomy" id="1212489"/>
    <lineage>
        <taxon>Bacteria</taxon>
        <taxon>Pseudomonadati</taxon>
        <taxon>Pseudomonadota</taxon>
        <taxon>Gammaproteobacteria</taxon>
        <taxon>Legionellales</taxon>
        <taxon>Legionellaceae</taxon>
        <taxon>Legionella</taxon>
    </lineage>
</organism>
<dbReference type="InterPro" id="IPR011440">
    <property type="entry name" value="DUF1543"/>
</dbReference>
<dbReference type="PATRIC" id="fig|1212489.4.peg.201"/>
<reference evidence="2 3" key="1">
    <citation type="submission" date="2015-11" db="EMBL/GenBank/DDBJ databases">
        <title>Genomic analysis of 38 Legionella species identifies large and diverse effector repertoires.</title>
        <authorList>
            <person name="Burstein D."/>
            <person name="Amaro F."/>
            <person name="Zusman T."/>
            <person name="Lifshitz Z."/>
            <person name="Cohen O."/>
            <person name="Gilbert J.A."/>
            <person name="Pupko T."/>
            <person name="Shuman H.A."/>
            <person name="Segal G."/>
        </authorList>
    </citation>
    <scope>NUCLEOTIDE SEQUENCE [LARGE SCALE GENOMIC DNA]</scope>
    <source>
        <strain evidence="2 3">ATCC 700990</strain>
    </source>
</reference>
<proteinExistence type="predicted"/>